<keyword evidence="2" id="KW-1185">Reference proteome</keyword>
<organism evidence="1 2">
    <name type="scientific">Salininema proteolyticum</name>
    <dbReference type="NCBI Taxonomy" id="1607685"/>
    <lineage>
        <taxon>Bacteria</taxon>
        <taxon>Bacillati</taxon>
        <taxon>Actinomycetota</taxon>
        <taxon>Actinomycetes</taxon>
        <taxon>Glycomycetales</taxon>
        <taxon>Glycomycetaceae</taxon>
        <taxon>Salininema</taxon>
    </lineage>
</organism>
<sequence length="450" mass="50098">MVEFVGPSRVIGWHDGQPVGGPHPRAWVQIAAVSRDQTRNTMTLFPGLLSNKVIDRYGIKPGIELLRADSGKKRLEAVTSSYRALEGGRTTFALLNETHHWISGNAGDKMYETVDGNSTKTSSRYLAITNAFLPGEQSVAEQMREAHDLIAEGRAVEDGTLYDSVEADPRTPLTPEALREVIPKIRGDAEWLDVEAIIRSVVDTTISPARSRRMWLNQIVADDEAVYSPADWAAIEVDATLEPDDAIVIGFDGGRADDATGLVAIRVRDRCAFTLELWQAPEGPAGEGWTVDRDAVDTAVGAAFETFDVQAMYCDVALWESYIDTWAHQYGGKAAVKASPKHPFAWDMRASQKRNTIAHERLVRAVLDRKLSYDGDRALRRHALNARRRVNAWGMSFGKEARGSRRKVDLYAALMLAHEAWTDLSLRSISQHDRIGTVYFVLCYFQKKNL</sequence>
<evidence type="ECO:0000313" key="2">
    <source>
        <dbReference type="Proteomes" id="UP001595823"/>
    </source>
</evidence>
<reference evidence="2" key="1">
    <citation type="journal article" date="2019" name="Int. J. Syst. Evol. Microbiol.">
        <title>The Global Catalogue of Microorganisms (GCM) 10K type strain sequencing project: providing services to taxonomists for standard genome sequencing and annotation.</title>
        <authorList>
            <consortium name="The Broad Institute Genomics Platform"/>
            <consortium name="The Broad Institute Genome Sequencing Center for Infectious Disease"/>
            <person name="Wu L."/>
            <person name="Ma J."/>
        </authorList>
    </citation>
    <scope>NUCLEOTIDE SEQUENCE [LARGE SCALE GENOMIC DNA]</scope>
    <source>
        <strain evidence="2">IBRC-M 10908</strain>
    </source>
</reference>
<name>A0ABV8TUK3_9ACTN</name>
<dbReference type="RefSeq" id="WP_380617810.1">
    <property type="nucleotide sequence ID" value="NZ_JBHSDK010000002.1"/>
</dbReference>
<protein>
    <submittedName>
        <fullName evidence="1">Terminase</fullName>
    </submittedName>
</protein>
<accession>A0ABV8TUK3</accession>
<comment type="caution">
    <text evidence="1">The sequence shown here is derived from an EMBL/GenBank/DDBJ whole genome shotgun (WGS) entry which is preliminary data.</text>
</comment>
<proteinExistence type="predicted"/>
<evidence type="ECO:0000313" key="1">
    <source>
        <dbReference type="EMBL" id="MFC4334076.1"/>
    </source>
</evidence>
<gene>
    <name evidence="1" type="ORF">ACFPET_02565</name>
</gene>
<dbReference type="EMBL" id="JBHSDK010000002">
    <property type="protein sequence ID" value="MFC4334076.1"/>
    <property type="molecule type" value="Genomic_DNA"/>
</dbReference>
<dbReference type="Proteomes" id="UP001595823">
    <property type="component" value="Unassembled WGS sequence"/>
</dbReference>